<reference evidence="7 8" key="1">
    <citation type="submission" date="2018-01" db="EMBL/GenBank/DDBJ databases">
        <title>Genome Sequencing and Assembly of Anaerobacter polyendosporus strain CT4.</title>
        <authorList>
            <person name="Tachaapaikoon C."/>
            <person name="Sutheeworapong S."/>
            <person name="Jenjaroenpun P."/>
            <person name="Wongsurawat T."/>
            <person name="Nookeaw I."/>
            <person name="Cheawchanlertfa P."/>
            <person name="Kosugi A."/>
            <person name="Cheevadhanarak S."/>
            <person name="Ratanakhanokchai K."/>
        </authorList>
    </citation>
    <scope>NUCLEOTIDE SEQUENCE [LARGE SCALE GENOMIC DNA]</scope>
    <source>
        <strain evidence="7 8">CT4</strain>
    </source>
</reference>
<evidence type="ECO:0000256" key="4">
    <source>
        <dbReference type="SAM" id="Phobius"/>
    </source>
</evidence>
<dbReference type="KEGG" id="cmah:C1I91_01740"/>
<name>A0A410DN49_9CLOT</name>
<evidence type="ECO:0000256" key="2">
    <source>
        <dbReference type="ARBA" id="ARBA00022525"/>
    </source>
</evidence>
<evidence type="ECO:0000313" key="7">
    <source>
        <dbReference type="EMBL" id="QAA30490.1"/>
    </source>
</evidence>
<feature type="domain" description="SpaA-like prealbumin fold" evidence="6">
    <location>
        <begin position="925"/>
        <end position="1000"/>
    </location>
</feature>
<organism evidence="7 8">
    <name type="scientific">Clostridium manihotivorum</name>
    <dbReference type="NCBI Taxonomy" id="2320868"/>
    <lineage>
        <taxon>Bacteria</taxon>
        <taxon>Bacillati</taxon>
        <taxon>Bacillota</taxon>
        <taxon>Clostridia</taxon>
        <taxon>Eubacteriales</taxon>
        <taxon>Clostridiaceae</taxon>
        <taxon>Clostridium</taxon>
    </lineage>
</organism>
<evidence type="ECO:0000259" key="5">
    <source>
        <dbReference type="Pfam" id="PF05737"/>
    </source>
</evidence>
<protein>
    <recommendedName>
        <fullName evidence="9">Cna protein B-type domain-containing protein</fullName>
    </recommendedName>
</protein>
<feature type="domain" description="SpaA-like prealbumin fold" evidence="6">
    <location>
        <begin position="262"/>
        <end position="345"/>
    </location>
</feature>
<dbReference type="InterPro" id="IPR008966">
    <property type="entry name" value="Adhesion_dom_sf"/>
</dbReference>
<feature type="transmembrane region" description="Helical" evidence="4">
    <location>
        <begin position="1209"/>
        <end position="1227"/>
    </location>
</feature>
<dbReference type="InterPro" id="IPR013783">
    <property type="entry name" value="Ig-like_fold"/>
</dbReference>
<feature type="domain" description="SpaA-like prealbumin fold" evidence="6">
    <location>
        <begin position="742"/>
        <end position="828"/>
    </location>
</feature>
<dbReference type="SUPFAM" id="SSF49401">
    <property type="entry name" value="Bacterial adhesins"/>
    <property type="match status" value="2"/>
</dbReference>
<dbReference type="InterPro" id="IPR041033">
    <property type="entry name" value="SpaA_PFL_dom_1"/>
</dbReference>
<comment type="similarity">
    <text evidence="1">Belongs to the serine-aspartate repeat-containing protein (SDr) family.</text>
</comment>
<dbReference type="SUPFAM" id="SSF49478">
    <property type="entry name" value="Cna protein B-type domain"/>
    <property type="match status" value="9"/>
</dbReference>
<dbReference type="Gene3D" id="2.60.40.740">
    <property type="match status" value="2"/>
</dbReference>
<gene>
    <name evidence="7" type="ORF">C1I91_01740</name>
</gene>
<dbReference type="AlphaFoldDB" id="A0A410DN49"/>
<accession>A0A410DN49</accession>
<feature type="domain" description="SpaA-like prealbumin fold" evidence="6">
    <location>
        <begin position="832"/>
        <end position="908"/>
    </location>
</feature>
<evidence type="ECO:0008006" key="9">
    <source>
        <dbReference type="Google" id="ProtNLM"/>
    </source>
</evidence>
<evidence type="ECO:0000256" key="3">
    <source>
        <dbReference type="ARBA" id="ARBA00022729"/>
    </source>
</evidence>
<dbReference type="Pfam" id="PF05737">
    <property type="entry name" value="Collagen_bind"/>
    <property type="match status" value="1"/>
</dbReference>
<evidence type="ECO:0000313" key="8">
    <source>
        <dbReference type="Proteomes" id="UP000286268"/>
    </source>
</evidence>
<proteinExistence type="inferred from homology"/>
<feature type="domain" description="SpaA-like prealbumin fold" evidence="6">
    <location>
        <begin position="358"/>
        <end position="447"/>
    </location>
</feature>
<keyword evidence="3" id="KW-0732">Signal</keyword>
<keyword evidence="4" id="KW-1133">Transmembrane helix</keyword>
<dbReference type="OrthoDB" id="3265073at2"/>
<dbReference type="PANTHER" id="PTHR36108">
    <property type="entry name" value="COLOSSIN-B-RELATED"/>
    <property type="match status" value="1"/>
</dbReference>
<keyword evidence="2" id="KW-0964">Secreted</keyword>
<feature type="domain" description="SpaA-like prealbumin fold" evidence="6">
    <location>
        <begin position="462"/>
        <end position="547"/>
    </location>
</feature>
<feature type="domain" description="SpaA-like prealbumin fold" evidence="6">
    <location>
        <begin position="556"/>
        <end position="645"/>
    </location>
</feature>
<dbReference type="Proteomes" id="UP000286268">
    <property type="component" value="Chromosome"/>
</dbReference>
<dbReference type="Pfam" id="PF17802">
    <property type="entry name" value="SpaA"/>
    <property type="match status" value="10"/>
</dbReference>
<dbReference type="PANTHER" id="PTHR36108:SF13">
    <property type="entry name" value="COLOSSIN-B-RELATED"/>
    <property type="match status" value="1"/>
</dbReference>
<keyword evidence="4" id="KW-0812">Transmembrane</keyword>
<feature type="domain" description="SpaA-like prealbumin fold" evidence="6">
    <location>
        <begin position="649"/>
        <end position="725"/>
    </location>
</feature>
<dbReference type="EMBL" id="CP025746">
    <property type="protein sequence ID" value="QAA30490.1"/>
    <property type="molecule type" value="Genomic_DNA"/>
</dbReference>
<keyword evidence="4" id="KW-0472">Membrane</keyword>
<dbReference type="Gene3D" id="2.60.40.10">
    <property type="entry name" value="Immunoglobulins"/>
    <property type="match status" value="10"/>
</dbReference>
<feature type="domain" description="Collagen binding" evidence="5">
    <location>
        <begin position="117"/>
        <end position="241"/>
    </location>
</feature>
<feature type="domain" description="SpaA-like prealbumin fold" evidence="6">
    <location>
        <begin position="1108"/>
        <end position="1193"/>
    </location>
</feature>
<evidence type="ECO:0000256" key="1">
    <source>
        <dbReference type="ARBA" id="ARBA00007257"/>
    </source>
</evidence>
<dbReference type="GO" id="GO:0005518">
    <property type="term" value="F:collagen binding"/>
    <property type="evidence" value="ECO:0007669"/>
    <property type="project" value="InterPro"/>
</dbReference>
<keyword evidence="8" id="KW-1185">Reference proteome</keyword>
<sequence>MPITNAVITDYIPAGQLYVSDSASIDNSAPADGFKYTPVSDDSGKTGMLTYTFPTGSSNTINNTYTITFKTKITDLSIFNTNGTKTLSNTASITGDEIPTDGNRSSTGTQAVNNTVINKTPSYVYGNSYIDWTLNVNSNFNIYMSNATITDELQEGLSLNTDTVQLYEATVNTNGTLTAGAKVPLTGVNVKYDPTTRKFDFTFPENAGFKSYILKFTTDVSKTGNYSNTVEFKSTDTDQTSSTNQNGVWYASGSAWGTGVSGSITVSKVDANDTTRKLSGAVFQLIDQYGNVKATSAPTGSDGTALFKALKYDVNYTLKEITPPTGYTLSDEAYTFQVHDTTGQRDITYSFKDTKIKGNIQFSKNGEDGKGLSGAEFTLYQNDGITPVLNSDGKNTTAVSDKDGKVEFTNIDYGTYKIKETKSPNGYTLSTDTLTATFSGDYQNTVVTVNPNSITNIKIRGGIKITKLDTSTSSPVPGATITVYNSDGTPVGTGVEGITATDGTVEFDNLAYGDYYFLETKAPEGYLLNTDKHPFSIKDNGVVLKDTLSDTRVTGGIKITKTDTATSKPVPGATVTVYTSDGKAVGSGLEGITGLDGTVKFDNLSYGDYYFVETNAPRGYLLNTDKHSFSIKENGVTITSSFSDEKVKGTVLVEKKGEDGNYLGDTEFTLYDVSGKAVQSSITDSDGTARFTGVEYGKYAVRETRAPKGYNISDKLISVEVNGTESGKNYDAGDITDTKIRGSIQVKKLDQDGKPLKGAEFTVYDESGKAIQTALSMEDGIVLFKDLVYGKYSIKETKVPEGYTALNNVIEASIEQNGYTYSYEVKNNRIKGTVDIKKTDINGNALQGAEFTIYDNGGNAIATKVSDSNGLARFETLDYGNYTIKETKAPQGYNVSDKVVSVNVDGTGKGGTYDAGVIADTKVTGNVQIKKLSEDGKTLKDAEFTLYDLNGKAVKSVVTEENGTAIFTDVEYGKYTIKETKAPKGYNISDKEIMVEVNGTESGKSYDAGTVTDTKIKGSIKINKIDQDGKPLKGAEFTLYDESGKALQTAVSMEDGIVLFKDLVYGKYSVKETKVPEGYIVSSNAIETSVESNGYTYSYEVKNSRIKGTIEIKKTDLSGNALQGAEFTLYDNNGKVISTQVSGSNGVARFEAVDYGTYTIRETKAPKGYTVNSTIQKVQVSSSNTQSFTIKDEREVQVLPTTGSVVDDTFMIIIALLSILVGISLKLSKKANISKKY</sequence>
<dbReference type="InterPro" id="IPR008456">
    <property type="entry name" value="Collagen-bd_dom"/>
</dbReference>
<dbReference type="RefSeq" id="WP_128210942.1">
    <property type="nucleotide sequence ID" value="NZ_CP025746.1"/>
</dbReference>
<evidence type="ECO:0000259" key="6">
    <source>
        <dbReference type="Pfam" id="PF17802"/>
    </source>
</evidence>
<feature type="domain" description="SpaA-like prealbumin fold" evidence="6">
    <location>
        <begin position="1018"/>
        <end position="1104"/>
    </location>
</feature>